<dbReference type="Gene3D" id="3.40.50.300">
    <property type="entry name" value="P-loop containing nucleotide triphosphate hydrolases"/>
    <property type="match status" value="1"/>
</dbReference>
<dbReference type="GO" id="GO:0006261">
    <property type="term" value="P:DNA-templated DNA replication"/>
    <property type="evidence" value="ECO:0007669"/>
    <property type="project" value="TreeGrafter"/>
</dbReference>
<dbReference type="SUPFAM" id="SSF48019">
    <property type="entry name" value="post-AAA+ oligomerization domain-like"/>
    <property type="match status" value="1"/>
</dbReference>
<keyword evidence="5" id="KW-0547">Nucleotide-binding</keyword>
<dbReference type="Gene3D" id="1.20.272.10">
    <property type="match status" value="1"/>
</dbReference>
<dbReference type="OrthoDB" id="9778364at2"/>
<evidence type="ECO:0000256" key="6">
    <source>
        <dbReference type="ARBA" id="ARBA00022840"/>
    </source>
</evidence>
<dbReference type="SUPFAM" id="SSF52540">
    <property type="entry name" value="P-loop containing nucleoside triphosphate hydrolases"/>
    <property type="match status" value="1"/>
</dbReference>
<evidence type="ECO:0000256" key="5">
    <source>
        <dbReference type="ARBA" id="ARBA00022741"/>
    </source>
</evidence>
<dbReference type="Gene3D" id="1.10.3710.10">
    <property type="entry name" value="DNA polymerase III clamp loader subunits, C-terminal domain"/>
    <property type="match status" value="1"/>
</dbReference>
<keyword evidence="9" id="KW-1185">Reference proteome</keyword>
<dbReference type="Pfam" id="PF12002">
    <property type="entry name" value="MgsA_C"/>
    <property type="match status" value="1"/>
</dbReference>
<dbReference type="FunFam" id="3.40.50.300:FF:000137">
    <property type="entry name" value="Replication-associated recombination protein A"/>
    <property type="match status" value="1"/>
</dbReference>
<dbReference type="PANTHER" id="PTHR13779">
    <property type="entry name" value="WERNER HELICASE-INTERACTING PROTEIN 1 FAMILY MEMBER"/>
    <property type="match status" value="1"/>
</dbReference>
<evidence type="ECO:0000313" key="9">
    <source>
        <dbReference type="Proteomes" id="UP000198718"/>
    </source>
</evidence>
<dbReference type="InterPro" id="IPR032423">
    <property type="entry name" value="AAA_assoc_2"/>
</dbReference>
<organism evidence="8 9">
    <name type="scientific">Natronincola ferrireducens</name>
    <dbReference type="NCBI Taxonomy" id="393762"/>
    <lineage>
        <taxon>Bacteria</taxon>
        <taxon>Bacillati</taxon>
        <taxon>Bacillota</taxon>
        <taxon>Clostridia</taxon>
        <taxon>Peptostreptococcales</taxon>
        <taxon>Natronincolaceae</taxon>
        <taxon>Natronincola</taxon>
    </lineage>
</organism>
<dbReference type="Proteomes" id="UP000198718">
    <property type="component" value="Unassembled WGS sequence"/>
</dbReference>
<gene>
    <name evidence="8" type="ORF">SAMN05660472_01550</name>
</gene>
<comment type="function">
    <text evidence="1">DNA-dependent ATPase that plays important roles in cellular responses to stalled DNA replication processes.</text>
</comment>
<evidence type="ECO:0000256" key="3">
    <source>
        <dbReference type="ARBA" id="ARBA00020776"/>
    </source>
</evidence>
<reference evidence="8 9" key="1">
    <citation type="submission" date="2016-10" db="EMBL/GenBank/DDBJ databases">
        <authorList>
            <person name="de Groot N.N."/>
        </authorList>
    </citation>
    <scope>NUCLEOTIDE SEQUENCE [LARGE SCALE GENOMIC DNA]</scope>
    <source>
        <strain evidence="8 9">DSM 18346</strain>
    </source>
</reference>
<accession>A0A1G9CT95</accession>
<dbReference type="GO" id="GO:0008047">
    <property type="term" value="F:enzyme activator activity"/>
    <property type="evidence" value="ECO:0007669"/>
    <property type="project" value="TreeGrafter"/>
</dbReference>
<evidence type="ECO:0000256" key="4">
    <source>
        <dbReference type="ARBA" id="ARBA00022705"/>
    </source>
</evidence>
<feature type="domain" description="AAA+ ATPase" evidence="7">
    <location>
        <begin position="51"/>
        <end position="177"/>
    </location>
</feature>
<dbReference type="EMBL" id="FNFP01000002">
    <property type="protein sequence ID" value="SDK54847.1"/>
    <property type="molecule type" value="Genomic_DNA"/>
</dbReference>
<proteinExistence type="inferred from homology"/>
<evidence type="ECO:0000313" key="8">
    <source>
        <dbReference type="EMBL" id="SDK54847.1"/>
    </source>
</evidence>
<dbReference type="CDD" id="cd00009">
    <property type="entry name" value="AAA"/>
    <property type="match status" value="1"/>
</dbReference>
<dbReference type="Pfam" id="PF16193">
    <property type="entry name" value="AAA_assoc_2"/>
    <property type="match status" value="1"/>
</dbReference>
<dbReference type="FunFam" id="1.10.3710.10:FF:000003">
    <property type="entry name" value="ATPase, AAA family protein"/>
    <property type="match status" value="1"/>
</dbReference>
<dbReference type="AlphaFoldDB" id="A0A1G9CT95"/>
<evidence type="ECO:0000259" key="7">
    <source>
        <dbReference type="SMART" id="SM00382"/>
    </source>
</evidence>
<dbReference type="PANTHER" id="PTHR13779:SF7">
    <property type="entry name" value="ATPASE WRNIP1"/>
    <property type="match status" value="1"/>
</dbReference>
<dbReference type="FunFam" id="1.10.8.60:FF:000029">
    <property type="entry name" value="Replication-associated recombination protein A"/>
    <property type="match status" value="1"/>
</dbReference>
<dbReference type="GO" id="GO:0003677">
    <property type="term" value="F:DNA binding"/>
    <property type="evidence" value="ECO:0007669"/>
    <property type="project" value="InterPro"/>
</dbReference>
<dbReference type="InterPro" id="IPR051314">
    <property type="entry name" value="AAA_ATPase_RarA/MGS1/WRNIP1"/>
</dbReference>
<dbReference type="InterPro" id="IPR003593">
    <property type="entry name" value="AAA+_ATPase"/>
</dbReference>
<dbReference type="Pfam" id="PF00004">
    <property type="entry name" value="AAA"/>
    <property type="match status" value="1"/>
</dbReference>
<dbReference type="GO" id="GO:0000731">
    <property type="term" value="P:DNA synthesis involved in DNA repair"/>
    <property type="evidence" value="ECO:0007669"/>
    <property type="project" value="TreeGrafter"/>
</dbReference>
<comment type="similarity">
    <text evidence="2">Belongs to the AAA ATPase family. RarA/MGS1/WRNIP1 subfamily.</text>
</comment>
<sequence>MDIFQLIKENTLATTAPLADRMRPRSIKEILGQGHILGDKKFLYRCIQSQRIPSIILYGPPGTGKTTIAKAIANEVAAHFFQLNAVTSGVKDIRGVVEEADELLSIQQKSSILFIDEIHRFSKNQQDALLPHVEKGLLTLIGATTENPYFQVNKALLSRTTVLKLELLHQEDILVILQKSLKDKERGLGNFAIEIAEDALRHMAETAGGDARRGLNALEIAVLSTPLDKDGKIVIDLEVAEESIQKRTLQYDKDGDQHYDVISAFIKSIRGSDPDAAIHYLAKMIYAGEDPEFIARRLIIAASEDIGNADPSGLQVAIAAHEALKIIGMPEGRIPLAQATVYLATAPKSNAAYIAIDKALKDVENIQTMVPNHLKDTHYKGAQDFGHGIDYLYPHNYDRNYVKQQYMPSQLEGKSYYKPTDNGYEEKIKYYIQTLQNTDGK</sequence>
<keyword evidence="6" id="KW-0067">ATP-binding</keyword>
<dbReference type="InterPro" id="IPR003959">
    <property type="entry name" value="ATPase_AAA_core"/>
</dbReference>
<dbReference type="Gene3D" id="1.10.8.60">
    <property type="match status" value="1"/>
</dbReference>
<dbReference type="GO" id="GO:0016887">
    <property type="term" value="F:ATP hydrolysis activity"/>
    <property type="evidence" value="ECO:0007669"/>
    <property type="project" value="InterPro"/>
</dbReference>
<dbReference type="GO" id="GO:0017116">
    <property type="term" value="F:single-stranded DNA helicase activity"/>
    <property type="evidence" value="ECO:0007669"/>
    <property type="project" value="TreeGrafter"/>
</dbReference>
<name>A0A1G9CT95_9FIRM</name>
<keyword evidence="4" id="KW-0235">DNA replication</keyword>
<evidence type="ECO:0000256" key="2">
    <source>
        <dbReference type="ARBA" id="ARBA00008959"/>
    </source>
</evidence>
<dbReference type="SMART" id="SM00382">
    <property type="entry name" value="AAA"/>
    <property type="match status" value="1"/>
</dbReference>
<protein>
    <recommendedName>
        <fullName evidence="3">Replication-associated recombination protein A</fullName>
    </recommendedName>
</protein>
<dbReference type="InterPro" id="IPR021886">
    <property type="entry name" value="MgsA_C"/>
</dbReference>
<dbReference type="RefSeq" id="WP_090553002.1">
    <property type="nucleotide sequence ID" value="NZ_FNFP01000002.1"/>
</dbReference>
<evidence type="ECO:0000256" key="1">
    <source>
        <dbReference type="ARBA" id="ARBA00002393"/>
    </source>
</evidence>
<dbReference type="InterPro" id="IPR008921">
    <property type="entry name" value="DNA_pol3_clamp-load_cplx_C"/>
</dbReference>
<dbReference type="GO" id="GO:0005524">
    <property type="term" value="F:ATP binding"/>
    <property type="evidence" value="ECO:0007669"/>
    <property type="project" value="UniProtKB-KW"/>
</dbReference>
<dbReference type="InterPro" id="IPR027417">
    <property type="entry name" value="P-loop_NTPase"/>
</dbReference>
<dbReference type="CDD" id="cd18139">
    <property type="entry name" value="HLD_clamp_RarA"/>
    <property type="match status" value="1"/>
</dbReference>
<dbReference type="FunFam" id="1.20.272.10:FF:000001">
    <property type="entry name" value="Putative AAA family ATPase"/>
    <property type="match status" value="1"/>
</dbReference>
<dbReference type="STRING" id="393762.SAMN05660472_01550"/>